<feature type="domain" description="RdRp catalytic" evidence="4">
    <location>
        <begin position="214"/>
        <end position="343"/>
    </location>
</feature>
<accession>A0AB38ZJV3</accession>
<evidence type="ECO:0000313" key="5">
    <source>
        <dbReference type="EMBL" id="WZI33282.1"/>
    </source>
</evidence>
<dbReference type="InterPro" id="IPR001205">
    <property type="entry name" value="RNA-dir_pol_C"/>
</dbReference>
<reference evidence="5" key="1">
    <citation type="journal article" date="2024" name="NPJ Biofilms Microbiomes">
        <title>Decoding the RNA viromes in shrew lungs along the eastern coast of China.</title>
        <authorList>
            <person name="Zhang J.T."/>
            <person name="Hu Z.Y."/>
            <person name="Tang F."/>
            <person name="Liu Y.T."/>
            <person name="Tan W.L."/>
            <person name="Ma X.F."/>
            <person name="Zhang Y.F."/>
            <person name="Si G.Q."/>
            <person name="Zhang L."/>
            <person name="Zhang M.Q."/>
            <person name="Peng C."/>
            <person name="Fu B.K."/>
            <person name="Fang L.Q."/>
            <person name="Zhang X.A."/>
            <person name="Liu W."/>
        </authorList>
    </citation>
    <scope>NUCLEOTIDE SEQUENCE</scope>
    <source>
        <strain evidence="5">Ribo_22</strain>
    </source>
</reference>
<dbReference type="InterPro" id="IPR007094">
    <property type="entry name" value="RNA-dir_pol_PSvirus"/>
</dbReference>
<reference evidence="5" key="2">
    <citation type="submission" date="2024-01" db="EMBL/GenBank/DDBJ databases">
        <authorList>
            <person name="Zhang X.-A."/>
            <person name="Zhang J.-T."/>
            <person name="Hu Z.-Y."/>
            <person name="Liu W."/>
        </authorList>
    </citation>
    <scope>NUCLEOTIDE SEQUENCE</scope>
    <source>
        <strain evidence="5">Ribo_22</strain>
    </source>
</reference>
<dbReference type="Gene3D" id="3.30.70.270">
    <property type="match status" value="1"/>
</dbReference>
<keyword evidence="2" id="KW-0548">Nucleotidyltransferase</keyword>
<dbReference type="GO" id="GO:0006351">
    <property type="term" value="P:DNA-templated transcription"/>
    <property type="evidence" value="ECO:0007669"/>
    <property type="project" value="InterPro"/>
</dbReference>
<dbReference type="InterPro" id="IPR043502">
    <property type="entry name" value="DNA/RNA_pol_sf"/>
</dbReference>
<keyword evidence="1" id="KW-0808">Transferase</keyword>
<organism evidence="5">
    <name type="scientific">Crocidura lasiura ribovirus 9</name>
    <dbReference type="NCBI Taxonomy" id="3139505"/>
    <lineage>
        <taxon>Viruses</taxon>
        <taxon>Riboviria</taxon>
    </lineage>
</organism>
<dbReference type="GO" id="GO:0003723">
    <property type="term" value="F:RNA binding"/>
    <property type="evidence" value="ECO:0007669"/>
    <property type="project" value="InterPro"/>
</dbReference>
<dbReference type="GO" id="GO:0039694">
    <property type="term" value="P:viral RNA genome replication"/>
    <property type="evidence" value="ECO:0007669"/>
    <property type="project" value="InterPro"/>
</dbReference>
<name>A0AB38ZJV3_9VIRU</name>
<dbReference type="Pfam" id="PF00680">
    <property type="entry name" value="RdRP_1"/>
    <property type="match status" value="1"/>
</dbReference>
<proteinExistence type="predicted"/>
<dbReference type="PROSITE" id="PS50507">
    <property type="entry name" value="RDRP_SSRNA_POS"/>
    <property type="match status" value="1"/>
</dbReference>
<sequence length="473" mass="53778">MPVVRLPRQEGFAQRHLSSVKPSLYLRALHADTGYWRSPVTLPLIRRDVLQFSNDKSLELDPLMKYAICLTRRAFALSEAQPMLHLNDLFDYDLNIWKRSPGLPWRNIGYRTKADVRDDPNCRRSIRWFWHRIKNGEKLGAPDCSAFVRSHIADIGEHKVRAVWGYPMTMTLGEAVFAVPLIEAYQKSRSPIAYGYETAVGGTRKIVTEFSGSAHYAALDFKAFDKTVPRELIDVAFDILGENLNFVNYRDHGIADARRNAIMFDYIKHYFINTTIRLCNGERYRKRSGIASGSYFTQLVGSVVNHILVTWVYLRLTGRPPRHIKVLGDDSITGGSSSFSLDDAADLIKSIGMELNVSKSAVTRDISRLTFLGYTINDGAPTKPFARWLAALLYPEFPDRSWDVVASRALGLNYACFGQDDKFDHMTRVIVRLKKFDLALDASMSRMLEMIGFSAVSTSLPSKLEYLQRLRLL</sequence>
<evidence type="ECO:0000256" key="3">
    <source>
        <dbReference type="ARBA" id="ARBA00022953"/>
    </source>
</evidence>
<keyword evidence="3" id="KW-0693">Viral RNA replication</keyword>
<dbReference type="InterPro" id="IPR043128">
    <property type="entry name" value="Rev_trsase/Diguanyl_cyclase"/>
</dbReference>
<keyword evidence="5" id="KW-0696">RNA-directed RNA polymerase</keyword>
<evidence type="ECO:0000259" key="4">
    <source>
        <dbReference type="PROSITE" id="PS50507"/>
    </source>
</evidence>
<protein>
    <submittedName>
        <fullName evidence="5">RNA-dependent RNA polymerase</fullName>
    </submittedName>
</protein>
<dbReference type="EMBL" id="PP272576">
    <property type="protein sequence ID" value="WZI33282.1"/>
    <property type="molecule type" value="Viral_cRNA"/>
</dbReference>
<evidence type="ECO:0000256" key="2">
    <source>
        <dbReference type="ARBA" id="ARBA00022695"/>
    </source>
</evidence>
<evidence type="ECO:0000256" key="1">
    <source>
        <dbReference type="ARBA" id="ARBA00022679"/>
    </source>
</evidence>
<dbReference type="SUPFAM" id="SSF56672">
    <property type="entry name" value="DNA/RNA polymerases"/>
    <property type="match status" value="1"/>
</dbReference>
<dbReference type="GO" id="GO:0003968">
    <property type="term" value="F:RNA-directed RNA polymerase activity"/>
    <property type="evidence" value="ECO:0007669"/>
    <property type="project" value="UniProtKB-KW"/>
</dbReference>